<dbReference type="GO" id="GO:0004984">
    <property type="term" value="F:olfactory receptor activity"/>
    <property type="evidence" value="ECO:0007669"/>
    <property type="project" value="InterPro"/>
</dbReference>
<dbReference type="AlphaFoldDB" id="A0A9P0MM86"/>
<dbReference type="Pfam" id="PF02949">
    <property type="entry name" value="7tm_6"/>
    <property type="match status" value="1"/>
</dbReference>
<evidence type="ECO:0000256" key="5">
    <source>
        <dbReference type="ARBA" id="ARBA00022725"/>
    </source>
</evidence>
<sequence length="318" mass="37344">MIITYKKSFAWVSKEIDSWWSYTFLGKETNEMKKKAADWMAWYGQYYYIGMYFACLMNLVPFIKCHIWGKSKDPMNNLMYPCWTPLDLGTWWGFALTYLFQFTSMYISYFTFGNTCFYLTTAYVSIGYQAQLIGIAILSIEQRCRKLSEENKDSLKQEKIYEFYVKQEITSCVKHYQQLQRSAKELSNIFSTLAVLSYNIGIVVLSISGIRLTTETDKLMLINSFMNTCVTLGNQFIISFICELLTEEVEKLRNIIYYSSWVSMPVSCQKYIYTFLIMVDYMPTPVTLTGLKTNYENFSKVVNTSYCYFSLMLSMRSK</sequence>
<gene>
    <name evidence="11" type="ORF">NEZAVI_LOCUS6295</name>
</gene>
<keyword evidence="3" id="KW-0716">Sensory transduction</keyword>
<evidence type="ECO:0000256" key="4">
    <source>
        <dbReference type="ARBA" id="ARBA00022692"/>
    </source>
</evidence>
<evidence type="ECO:0000256" key="10">
    <source>
        <dbReference type="SAM" id="Phobius"/>
    </source>
</evidence>
<dbReference type="GO" id="GO:0005886">
    <property type="term" value="C:plasma membrane"/>
    <property type="evidence" value="ECO:0007669"/>
    <property type="project" value="UniProtKB-SubCell"/>
</dbReference>
<dbReference type="GO" id="GO:0007165">
    <property type="term" value="P:signal transduction"/>
    <property type="evidence" value="ECO:0007669"/>
    <property type="project" value="UniProtKB-KW"/>
</dbReference>
<organism evidence="11 12">
    <name type="scientific">Nezara viridula</name>
    <name type="common">Southern green stink bug</name>
    <name type="synonym">Cimex viridulus</name>
    <dbReference type="NCBI Taxonomy" id="85310"/>
    <lineage>
        <taxon>Eukaryota</taxon>
        <taxon>Metazoa</taxon>
        <taxon>Ecdysozoa</taxon>
        <taxon>Arthropoda</taxon>
        <taxon>Hexapoda</taxon>
        <taxon>Insecta</taxon>
        <taxon>Pterygota</taxon>
        <taxon>Neoptera</taxon>
        <taxon>Paraneoptera</taxon>
        <taxon>Hemiptera</taxon>
        <taxon>Heteroptera</taxon>
        <taxon>Panheteroptera</taxon>
        <taxon>Pentatomomorpha</taxon>
        <taxon>Pentatomoidea</taxon>
        <taxon>Pentatomidae</taxon>
        <taxon>Pentatominae</taxon>
        <taxon>Nezara</taxon>
    </lineage>
</organism>
<evidence type="ECO:0000313" key="11">
    <source>
        <dbReference type="EMBL" id="CAH1396177.1"/>
    </source>
</evidence>
<evidence type="ECO:0008006" key="13">
    <source>
        <dbReference type="Google" id="ProtNLM"/>
    </source>
</evidence>
<keyword evidence="7 10" id="KW-0472">Membrane</keyword>
<name>A0A9P0MM86_NEZVI</name>
<dbReference type="InterPro" id="IPR004117">
    <property type="entry name" value="7tm6_olfct_rcpt"/>
</dbReference>
<dbReference type="PANTHER" id="PTHR21137">
    <property type="entry name" value="ODORANT RECEPTOR"/>
    <property type="match status" value="1"/>
</dbReference>
<keyword evidence="9" id="KW-0807">Transducer</keyword>
<keyword evidence="8" id="KW-0675">Receptor</keyword>
<comment type="subcellular location">
    <subcellularLocation>
        <location evidence="1">Cell membrane</location>
        <topology evidence="1">Multi-pass membrane protein</topology>
    </subcellularLocation>
</comment>
<feature type="transmembrane region" description="Helical" evidence="10">
    <location>
        <begin position="88"/>
        <end position="111"/>
    </location>
</feature>
<keyword evidence="6 10" id="KW-1133">Transmembrane helix</keyword>
<dbReference type="EMBL" id="OV725079">
    <property type="protein sequence ID" value="CAH1396177.1"/>
    <property type="molecule type" value="Genomic_DNA"/>
</dbReference>
<feature type="transmembrane region" description="Helical" evidence="10">
    <location>
        <begin position="224"/>
        <end position="245"/>
    </location>
</feature>
<protein>
    <recommendedName>
        <fullName evidence="13">Odorant receptor</fullName>
    </recommendedName>
</protein>
<keyword evidence="2" id="KW-1003">Cell membrane</keyword>
<evidence type="ECO:0000313" key="12">
    <source>
        <dbReference type="Proteomes" id="UP001152798"/>
    </source>
</evidence>
<evidence type="ECO:0000256" key="8">
    <source>
        <dbReference type="ARBA" id="ARBA00023170"/>
    </source>
</evidence>
<evidence type="ECO:0000256" key="6">
    <source>
        <dbReference type="ARBA" id="ARBA00022989"/>
    </source>
</evidence>
<keyword evidence="4 10" id="KW-0812">Transmembrane</keyword>
<evidence type="ECO:0000256" key="3">
    <source>
        <dbReference type="ARBA" id="ARBA00022606"/>
    </source>
</evidence>
<accession>A0A9P0MM86</accession>
<keyword evidence="12" id="KW-1185">Reference proteome</keyword>
<dbReference type="Proteomes" id="UP001152798">
    <property type="component" value="Chromosome 3"/>
</dbReference>
<evidence type="ECO:0000256" key="2">
    <source>
        <dbReference type="ARBA" id="ARBA00022475"/>
    </source>
</evidence>
<dbReference type="OrthoDB" id="6765072at2759"/>
<feature type="transmembrane region" description="Helical" evidence="10">
    <location>
        <begin position="189"/>
        <end position="212"/>
    </location>
</feature>
<reference evidence="11" key="1">
    <citation type="submission" date="2022-01" db="EMBL/GenBank/DDBJ databases">
        <authorList>
            <person name="King R."/>
        </authorList>
    </citation>
    <scope>NUCLEOTIDE SEQUENCE</scope>
</reference>
<dbReference type="PANTHER" id="PTHR21137:SF35">
    <property type="entry name" value="ODORANT RECEPTOR 19A-RELATED"/>
    <property type="match status" value="1"/>
</dbReference>
<dbReference type="GO" id="GO:0005549">
    <property type="term" value="F:odorant binding"/>
    <property type="evidence" value="ECO:0007669"/>
    <property type="project" value="InterPro"/>
</dbReference>
<proteinExistence type="predicted"/>
<evidence type="ECO:0000256" key="1">
    <source>
        <dbReference type="ARBA" id="ARBA00004651"/>
    </source>
</evidence>
<evidence type="ECO:0000256" key="7">
    <source>
        <dbReference type="ARBA" id="ARBA00023136"/>
    </source>
</evidence>
<feature type="transmembrane region" description="Helical" evidence="10">
    <location>
        <begin position="46"/>
        <end position="67"/>
    </location>
</feature>
<evidence type="ECO:0000256" key="9">
    <source>
        <dbReference type="ARBA" id="ARBA00023224"/>
    </source>
</evidence>
<keyword evidence="5" id="KW-0552">Olfaction</keyword>